<dbReference type="SMART" id="SM00388">
    <property type="entry name" value="HisKA"/>
    <property type="match status" value="1"/>
</dbReference>
<evidence type="ECO:0000259" key="8">
    <source>
        <dbReference type="PROSITE" id="PS50112"/>
    </source>
</evidence>
<dbReference type="AlphaFoldDB" id="A0A2T4DSM9"/>
<feature type="transmembrane region" description="Helical" evidence="6">
    <location>
        <begin position="55"/>
        <end position="75"/>
    </location>
</feature>
<dbReference type="InterPro" id="IPR000014">
    <property type="entry name" value="PAS"/>
</dbReference>
<keyword evidence="6" id="KW-1133">Transmembrane helix</keyword>
<evidence type="ECO:0000256" key="2">
    <source>
        <dbReference type="ARBA" id="ARBA00012438"/>
    </source>
</evidence>
<dbReference type="FunFam" id="3.30.565.10:FF:000006">
    <property type="entry name" value="Sensor histidine kinase WalK"/>
    <property type="match status" value="1"/>
</dbReference>
<dbReference type="Proteomes" id="UP000240608">
    <property type="component" value="Unassembled WGS sequence"/>
</dbReference>
<feature type="non-terminal residue" evidence="10">
    <location>
        <position position="1"/>
    </location>
</feature>
<gene>
    <name evidence="10" type="ORF">C9994_06015</name>
</gene>
<evidence type="ECO:0000256" key="1">
    <source>
        <dbReference type="ARBA" id="ARBA00000085"/>
    </source>
</evidence>
<dbReference type="GO" id="GO:0000155">
    <property type="term" value="F:phosphorelay sensor kinase activity"/>
    <property type="evidence" value="ECO:0007669"/>
    <property type="project" value="InterPro"/>
</dbReference>
<reference evidence="10 11" key="1">
    <citation type="submission" date="2018-03" db="EMBL/GenBank/DDBJ databases">
        <title>Cross-interface Injection: A General Nanoliter Liquid Handling Method Applied to Single Cells Genome Amplification Automated Nanoliter Liquid Handling Applied to Single Cell Multiple Displacement Amplification.</title>
        <authorList>
            <person name="Yun J."/>
            <person name="Xu P."/>
            <person name="Xu J."/>
            <person name="Dai X."/>
            <person name="Wang Y."/>
            <person name="Zheng X."/>
            <person name="Cao C."/>
            <person name="Yi Q."/>
            <person name="Zhu Y."/>
            <person name="Wang L."/>
            <person name="Dong Z."/>
            <person name="Huang Y."/>
            <person name="Huang L."/>
            <person name="Du W."/>
        </authorList>
    </citation>
    <scope>NUCLEOTIDE SEQUENCE [LARGE SCALE GENOMIC DNA]</scope>
    <source>
        <strain evidence="10 11">Z-D1-2</strain>
    </source>
</reference>
<dbReference type="CDD" id="cd00075">
    <property type="entry name" value="HATPase"/>
    <property type="match status" value="1"/>
</dbReference>
<dbReference type="InterPro" id="IPR004358">
    <property type="entry name" value="Sig_transdc_His_kin-like_C"/>
</dbReference>
<dbReference type="InterPro" id="IPR003594">
    <property type="entry name" value="HATPase_dom"/>
</dbReference>
<dbReference type="PANTHER" id="PTHR43304">
    <property type="entry name" value="PHYTOCHROME-LIKE PROTEIN CPH1"/>
    <property type="match status" value="1"/>
</dbReference>
<dbReference type="SUPFAM" id="SSF47384">
    <property type="entry name" value="Homodimeric domain of signal transducing histidine kinase"/>
    <property type="match status" value="1"/>
</dbReference>
<evidence type="ECO:0000313" key="11">
    <source>
        <dbReference type="Proteomes" id="UP000240608"/>
    </source>
</evidence>
<dbReference type="Gene3D" id="3.30.450.20">
    <property type="entry name" value="PAS domain"/>
    <property type="match status" value="1"/>
</dbReference>
<dbReference type="Gene3D" id="1.10.287.130">
    <property type="match status" value="1"/>
</dbReference>
<feature type="domain" description="PAS" evidence="8">
    <location>
        <begin position="95"/>
        <end position="138"/>
    </location>
</feature>
<dbReference type="Pfam" id="PF08447">
    <property type="entry name" value="PAS_3"/>
    <property type="match status" value="1"/>
</dbReference>
<evidence type="ECO:0000256" key="5">
    <source>
        <dbReference type="ARBA" id="ARBA00022777"/>
    </source>
</evidence>
<dbReference type="CDD" id="cd00082">
    <property type="entry name" value="HisKA"/>
    <property type="match status" value="1"/>
</dbReference>
<evidence type="ECO:0000313" key="10">
    <source>
        <dbReference type="EMBL" id="PTB96718.1"/>
    </source>
</evidence>
<keyword evidence="3" id="KW-0597">Phosphoprotein</keyword>
<dbReference type="PROSITE" id="PS50113">
    <property type="entry name" value="PAC"/>
    <property type="match status" value="1"/>
</dbReference>
<sequence length="453" mass="52319">LFTVLVASISLFGYRRIGIWLSYAILAFICFSVSELTNFKVISVDAASESKEDKIYFINYLFTFVGLTVIIYFQVKLQYKSEEKLIKKDQQLKESEERFRMAVEGTNAGIWDWENINKDQQWWSPKLYELLGYKPEEIEANRVTFKNLLAQKEDYPKLVNDFKKHFRDKEPFSVEYKFKCKDGSYKWFHGSGQAKWSENKTPVRMVGSLVDITEKKIKEEEIQEKNSLLEKTNAELDRFVYSVSHDLRAPLNSIQGLINISDTTEDSQELKQLMSMMKNRVKKLYSFIDEIINFARNSRTEIIKEPVNLFAITSDPFDNAQFREQAVAIDFRILVDKELSINTDKGRISIVLNNLIDNAIKYHRHSQPGKFIALKAINDTNAVIIQIIDNGQGIPLQAQDKIFDMFYRASDTSKGSGLGLYIVKEMIERIGGEIFLQSEPGEGTTFSIKLPKV</sequence>
<keyword evidence="6" id="KW-0472">Membrane</keyword>
<dbReference type="PRINTS" id="PR00344">
    <property type="entry name" value="BCTRLSENSOR"/>
</dbReference>
<dbReference type="InterPro" id="IPR001610">
    <property type="entry name" value="PAC"/>
</dbReference>
<dbReference type="InterPro" id="IPR013655">
    <property type="entry name" value="PAS_fold_3"/>
</dbReference>
<dbReference type="InterPro" id="IPR036890">
    <property type="entry name" value="HATPase_C_sf"/>
</dbReference>
<dbReference type="EMBL" id="PYVU01000038">
    <property type="protein sequence ID" value="PTB96718.1"/>
    <property type="molecule type" value="Genomic_DNA"/>
</dbReference>
<dbReference type="InterPro" id="IPR003661">
    <property type="entry name" value="HisK_dim/P_dom"/>
</dbReference>
<dbReference type="CDD" id="cd00130">
    <property type="entry name" value="PAS"/>
    <property type="match status" value="1"/>
</dbReference>
<evidence type="ECO:0000256" key="3">
    <source>
        <dbReference type="ARBA" id="ARBA00022553"/>
    </source>
</evidence>
<keyword evidence="4" id="KW-0808">Transferase</keyword>
<evidence type="ECO:0000256" key="4">
    <source>
        <dbReference type="ARBA" id="ARBA00022679"/>
    </source>
</evidence>
<organism evidence="10 11">
    <name type="scientific">Marivirga lumbricoides</name>
    <dbReference type="NCBI Taxonomy" id="1046115"/>
    <lineage>
        <taxon>Bacteria</taxon>
        <taxon>Pseudomonadati</taxon>
        <taxon>Bacteroidota</taxon>
        <taxon>Cytophagia</taxon>
        <taxon>Cytophagales</taxon>
        <taxon>Marivirgaceae</taxon>
        <taxon>Marivirga</taxon>
    </lineage>
</organism>
<feature type="domain" description="PAC" evidence="9">
    <location>
        <begin position="172"/>
        <end position="224"/>
    </location>
</feature>
<dbReference type="Gene3D" id="3.30.565.10">
    <property type="entry name" value="Histidine kinase-like ATPase, C-terminal domain"/>
    <property type="match status" value="1"/>
</dbReference>
<comment type="catalytic activity">
    <reaction evidence="1">
        <text>ATP + protein L-histidine = ADP + protein N-phospho-L-histidine.</text>
        <dbReference type="EC" id="2.7.13.3"/>
    </reaction>
</comment>
<dbReference type="PANTHER" id="PTHR43304:SF1">
    <property type="entry name" value="PAC DOMAIN-CONTAINING PROTEIN"/>
    <property type="match status" value="1"/>
</dbReference>
<dbReference type="SUPFAM" id="SSF55785">
    <property type="entry name" value="PYP-like sensor domain (PAS domain)"/>
    <property type="match status" value="1"/>
</dbReference>
<dbReference type="InterPro" id="IPR005467">
    <property type="entry name" value="His_kinase_dom"/>
</dbReference>
<evidence type="ECO:0000256" key="6">
    <source>
        <dbReference type="SAM" id="Phobius"/>
    </source>
</evidence>
<dbReference type="SUPFAM" id="SSF55874">
    <property type="entry name" value="ATPase domain of HSP90 chaperone/DNA topoisomerase II/histidine kinase"/>
    <property type="match status" value="1"/>
</dbReference>
<proteinExistence type="predicted"/>
<dbReference type="Pfam" id="PF02518">
    <property type="entry name" value="HATPase_c"/>
    <property type="match status" value="1"/>
</dbReference>
<keyword evidence="6" id="KW-0812">Transmembrane</keyword>
<evidence type="ECO:0000259" key="9">
    <source>
        <dbReference type="PROSITE" id="PS50113"/>
    </source>
</evidence>
<dbReference type="InterPro" id="IPR000700">
    <property type="entry name" value="PAS-assoc_C"/>
</dbReference>
<accession>A0A2T4DSM9</accession>
<dbReference type="PROSITE" id="PS50109">
    <property type="entry name" value="HIS_KIN"/>
    <property type="match status" value="1"/>
</dbReference>
<name>A0A2T4DSM9_9BACT</name>
<feature type="transmembrane region" description="Helical" evidence="6">
    <location>
        <begin position="17"/>
        <end position="34"/>
    </location>
</feature>
<dbReference type="SMART" id="SM00086">
    <property type="entry name" value="PAC"/>
    <property type="match status" value="1"/>
</dbReference>
<dbReference type="PROSITE" id="PS50112">
    <property type="entry name" value="PAS"/>
    <property type="match status" value="1"/>
</dbReference>
<dbReference type="SMART" id="SM00387">
    <property type="entry name" value="HATPase_c"/>
    <property type="match status" value="1"/>
</dbReference>
<evidence type="ECO:0000259" key="7">
    <source>
        <dbReference type="PROSITE" id="PS50109"/>
    </source>
</evidence>
<dbReference type="InterPro" id="IPR052162">
    <property type="entry name" value="Sensor_kinase/Photoreceptor"/>
</dbReference>
<dbReference type="InterPro" id="IPR036097">
    <property type="entry name" value="HisK_dim/P_sf"/>
</dbReference>
<keyword evidence="5" id="KW-0418">Kinase</keyword>
<dbReference type="InterPro" id="IPR035965">
    <property type="entry name" value="PAS-like_dom_sf"/>
</dbReference>
<dbReference type="NCBIfam" id="TIGR00229">
    <property type="entry name" value="sensory_box"/>
    <property type="match status" value="1"/>
</dbReference>
<dbReference type="EC" id="2.7.13.3" evidence="2"/>
<feature type="domain" description="Histidine kinase" evidence="7">
    <location>
        <begin position="242"/>
        <end position="453"/>
    </location>
</feature>
<dbReference type="Pfam" id="PF00512">
    <property type="entry name" value="HisKA"/>
    <property type="match status" value="1"/>
</dbReference>
<comment type="caution">
    <text evidence="10">The sequence shown here is derived from an EMBL/GenBank/DDBJ whole genome shotgun (WGS) entry which is preliminary data.</text>
</comment>
<protein>
    <recommendedName>
        <fullName evidence="2">histidine kinase</fullName>
        <ecNumber evidence="2">2.7.13.3</ecNumber>
    </recommendedName>
</protein>